<feature type="domain" description="NmrA-like" evidence="4">
    <location>
        <begin position="22"/>
        <end position="265"/>
    </location>
</feature>
<dbReference type="Gene3D" id="3.90.25.10">
    <property type="entry name" value="UDP-galactose 4-epimerase, domain 1"/>
    <property type="match status" value="1"/>
</dbReference>
<dbReference type="InterPro" id="IPR008030">
    <property type="entry name" value="NmrA-like"/>
</dbReference>
<name>D5AA05_PICSI</name>
<dbReference type="InterPro" id="IPR045312">
    <property type="entry name" value="PCBER-like"/>
</dbReference>
<reference evidence="5" key="1">
    <citation type="submission" date="2010-04" db="EMBL/GenBank/DDBJ databases">
        <authorList>
            <person name="Reid K.E."/>
            <person name="Liao N."/>
            <person name="Chan S."/>
            <person name="Docking R."/>
            <person name="Taylor G."/>
            <person name="Moore R."/>
            <person name="Mayo M."/>
            <person name="Munro S."/>
            <person name="King J."/>
            <person name="Yanchuk A."/>
            <person name="Holt R."/>
            <person name="Jones S."/>
            <person name="Marra M."/>
            <person name="Ritland C.E."/>
            <person name="Ritland K."/>
            <person name="Bohlmann J."/>
        </authorList>
    </citation>
    <scope>NUCLEOTIDE SEQUENCE</scope>
    <source>
        <tissue evidence="5">Bud</tissue>
    </source>
</reference>
<comment type="similarity">
    <text evidence="1">Belongs to the NmrA-type oxidoreductase family. Isoflavone reductase subfamily.</text>
</comment>
<dbReference type="PANTHER" id="PTHR43349:SF35">
    <property type="entry name" value="PHENYLCOUMARAN BENZYLIC ETHER REDUCTASE 1"/>
    <property type="match status" value="1"/>
</dbReference>
<keyword evidence="3" id="KW-0560">Oxidoreductase</keyword>
<keyword evidence="2" id="KW-0521">NADP</keyword>
<evidence type="ECO:0000256" key="3">
    <source>
        <dbReference type="ARBA" id="ARBA00023002"/>
    </source>
</evidence>
<dbReference type="AlphaFoldDB" id="D5AA05"/>
<evidence type="ECO:0000256" key="2">
    <source>
        <dbReference type="ARBA" id="ARBA00022857"/>
    </source>
</evidence>
<dbReference type="Pfam" id="PF05368">
    <property type="entry name" value="NmrA"/>
    <property type="match status" value="1"/>
</dbReference>
<protein>
    <recommendedName>
        <fullName evidence="4">NmrA-like domain-containing protein</fullName>
    </recommendedName>
</protein>
<dbReference type="GO" id="GO:0016491">
    <property type="term" value="F:oxidoreductase activity"/>
    <property type="evidence" value="ECO:0007669"/>
    <property type="project" value="UniProtKB-KW"/>
</dbReference>
<accession>D5AA05</accession>
<proteinExistence type="evidence at transcript level"/>
<evidence type="ECO:0000259" key="4">
    <source>
        <dbReference type="Pfam" id="PF05368"/>
    </source>
</evidence>
<dbReference type="InterPro" id="IPR050608">
    <property type="entry name" value="NmrA-type/Isoflavone_red_sf"/>
</dbReference>
<dbReference type="InterPro" id="IPR036291">
    <property type="entry name" value="NAD(P)-bd_dom_sf"/>
</dbReference>
<dbReference type="PANTHER" id="PTHR43349">
    <property type="entry name" value="PINORESINOL REDUCTASE-RELATED"/>
    <property type="match status" value="1"/>
</dbReference>
<dbReference type="SUPFAM" id="SSF51735">
    <property type="entry name" value="NAD(P)-binding Rossmann-fold domains"/>
    <property type="match status" value="1"/>
</dbReference>
<dbReference type="Gene3D" id="3.40.50.720">
    <property type="entry name" value="NAD(P)-binding Rossmann-like Domain"/>
    <property type="match status" value="1"/>
</dbReference>
<evidence type="ECO:0000313" key="5">
    <source>
        <dbReference type="EMBL" id="ADE76374.1"/>
    </source>
</evidence>
<organism evidence="5">
    <name type="scientific">Picea sitchensis</name>
    <name type="common">Sitka spruce</name>
    <name type="synonym">Pinus sitchensis</name>
    <dbReference type="NCBI Taxonomy" id="3332"/>
    <lineage>
        <taxon>Eukaryota</taxon>
        <taxon>Viridiplantae</taxon>
        <taxon>Streptophyta</taxon>
        <taxon>Embryophyta</taxon>
        <taxon>Tracheophyta</taxon>
        <taxon>Spermatophyta</taxon>
        <taxon>Pinopsida</taxon>
        <taxon>Pinidae</taxon>
        <taxon>Conifers I</taxon>
        <taxon>Pinales</taxon>
        <taxon>Pinaceae</taxon>
        <taxon>Picea</taxon>
    </lineage>
</organism>
<evidence type="ECO:0000256" key="1">
    <source>
        <dbReference type="ARBA" id="ARBA00005725"/>
    </source>
</evidence>
<dbReference type="CDD" id="cd05259">
    <property type="entry name" value="PCBER_SDR_a"/>
    <property type="match status" value="1"/>
</dbReference>
<dbReference type="EMBL" id="BT123030">
    <property type="protein sequence ID" value="ADE76374.1"/>
    <property type="molecule type" value="mRNA"/>
</dbReference>
<sequence>MHLGELLFMDMPKPDLIRTVYVKGSMEDHASLVEAIKKVDVVISAVGIEQLMSQMNIIKAIKEVGTVKRFLPSEYGFDYDRVHAVEPMKSMFDNAVKVRRAIEAEGIPYTYVTSNCFAGYYLPSLGQLGIALPPRDIVVILGDGNTKAIFVKEEDVATFTIRAADEPRALNKSLYLMLPGNNYSINELVSLWKKKIGKALEKLHISEEELLKKIAETPFPNNLDMALCHSTFVKGDQTKLEIGPAVVEASRLYPDVKYTTVEEYLNQYV</sequence>